<gene>
    <name evidence="2" type="ORF">B0T16DRAFT_191016</name>
</gene>
<evidence type="ECO:0000259" key="1">
    <source>
        <dbReference type="Pfam" id="PF24864"/>
    </source>
</evidence>
<sequence length="327" mass="37387">MDQTDDPRLTDAEERLWRVFERCEGISAGLQDNCDLAEASRRFYRLARRRTMYGRFIERLLGSLLPGPATTPHVPPRPPPTPHERILDMSRLLRQTTTASDQSDSPFFRLPLEIRSLIYSHILPPGKRVWLRPSPHQITKSGSGGSLWIEHFPSSWATKDLTWVETGRSTYSSCCAAARTGFFGQVNAGNQQPDSDTLALMKTCQRMYLDLCGLCTFCFDDVKTLQEFSALYATMPIRHVQMVFYYCTHSNWYTWDDDQDPREVDAACRRLPELQTLLLSIHMKPLYLRLATQESIVTRHWLKAITAAPTVYVEVLGSGNAPRELAR</sequence>
<dbReference type="Pfam" id="PF24864">
    <property type="entry name" value="DUF7730"/>
    <property type="match status" value="1"/>
</dbReference>
<feature type="domain" description="DUF7730" evidence="1">
    <location>
        <begin position="101"/>
        <end position="210"/>
    </location>
</feature>
<dbReference type="PANTHER" id="PTHR38790">
    <property type="entry name" value="2EXR DOMAIN-CONTAINING PROTEIN-RELATED"/>
    <property type="match status" value="1"/>
</dbReference>
<evidence type="ECO:0000313" key="2">
    <source>
        <dbReference type="EMBL" id="KAK0643935.1"/>
    </source>
</evidence>
<evidence type="ECO:0000313" key="3">
    <source>
        <dbReference type="Proteomes" id="UP001174936"/>
    </source>
</evidence>
<dbReference type="EMBL" id="JAULSV010000005">
    <property type="protein sequence ID" value="KAK0643935.1"/>
    <property type="molecule type" value="Genomic_DNA"/>
</dbReference>
<dbReference type="InterPro" id="IPR056632">
    <property type="entry name" value="DUF7730"/>
</dbReference>
<proteinExistence type="predicted"/>
<dbReference type="Proteomes" id="UP001174936">
    <property type="component" value="Unassembled WGS sequence"/>
</dbReference>
<name>A0AA39Y3N6_9PEZI</name>
<comment type="caution">
    <text evidence="2">The sequence shown here is derived from an EMBL/GenBank/DDBJ whole genome shotgun (WGS) entry which is preliminary data.</text>
</comment>
<reference evidence="2" key="1">
    <citation type="submission" date="2023-06" db="EMBL/GenBank/DDBJ databases">
        <title>Genome-scale phylogeny and comparative genomics of the fungal order Sordariales.</title>
        <authorList>
            <consortium name="Lawrence Berkeley National Laboratory"/>
            <person name="Hensen N."/>
            <person name="Bonometti L."/>
            <person name="Westerberg I."/>
            <person name="Brannstrom I.O."/>
            <person name="Guillou S."/>
            <person name="Cros-Aarteil S."/>
            <person name="Calhoun S."/>
            <person name="Haridas S."/>
            <person name="Kuo A."/>
            <person name="Mondo S."/>
            <person name="Pangilinan J."/>
            <person name="Riley R."/>
            <person name="Labutti K."/>
            <person name="Andreopoulos B."/>
            <person name="Lipzen A."/>
            <person name="Chen C."/>
            <person name="Yanf M."/>
            <person name="Daum C."/>
            <person name="Ng V."/>
            <person name="Clum A."/>
            <person name="Steindorff A."/>
            <person name="Ohm R."/>
            <person name="Martin F."/>
            <person name="Silar P."/>
            <person name="Natvig D."/>
            <person name="Lalanne C."/>
            <person name="Gautier V."/>
            <person name="Ament-Velasquez S.L."/>
            <person name="Kruys A."/>
            <person name="Hutchinson M.I."/>
            <person name="Powell A.J."/>
            <person name="Barry K."/>
            <person name="Miller A.N."/>
            <person name="Grigoriev I.V."/>
            <person name="Debuchy R."/>
            <person name="Gladieux P."/>
            <person name="Thoren M.H."/>
            <person name="Johannesson H."/>
        </authorList>
    </citation>
    <scope>NUCLEOTIDE SEQUENCE</scope>
    <source>
        <strain evidence="2">SMH2532-1</strain>
    </source>
</reference>
<keyword evidence="3" id="KW-1185">Reference proteome</keyword>
<organism evidence="2 3">
    <name type="scientific">Cercophora newfieldiana</name>
    <dbReference type="NCBI Taxonomy" id="92897"/>
    <lineage>
        <taxon>Eukaryota</taxon>
        <taxon>Fungi</taxon>
        <taxon>Dikarya</taxon>
        <taxon>Ascomycota</taxon>
        <taxon>Pezizomycotina</taxon>
        <taxon>Sordariomycetes</taxon>
        <taxon>Sordariomycetidae</taxon>
        <taxon>Sordariales</taxon>
        <taxon>Lasiosphaeriaceae</taxon>
        <taxon>Cercophora</taxon>
    </lineage>
</organism>
<dbReference type="AlphaFoldDB" id="A0AA39Y3N6"/>
<dbReference type="PANTHER" id="PTHR38790:SF4">
    <property type="entry name" value="2EXR DOMAIN-CONTAINING PROTEIN"/>
    <property type="match status" value="1"/>
</dbReference>
<protein>
    <recommendedName>
        <fullName evidence="1">DUF7730 domain-containing protein</fullName>
    </recommendedName>
</protein>
<accession>A0AA39Y3N6</accession>